<dbReference type="GO" id="GO:0005886">
    <property type="term" value="C:plasma membrane"/>
    <property type="evidence" value="ECO:0007669"/>
    <property type="project" value="EnsemblFungi"/>
</dbReference>
<organism evidence="8 9">
    <name type="scientific">Lachancea dasiensis</name>
    <dbReference type="NCBI Taxonomy" id="1072105"/>
    <lineage>
        <taxon>Eukaryota</taxon>
        <taxon>Fungi</taxon>
        <taxon>Dikarya</taxon>
        <taxon>Ascomycota</taxon>
        <taxon>Saccharomycotina</taxon>
        <taxon>Saccharomycetes</taxon>
        <taxon>Saccharomycetales</taxon>
        <taxon>Saccharomycetaceae</taxon>
        <taxon>Lachancea</taxon>
    </lineage>
</organism>
<feature type="transmembrane region" description="Helical" evidence="7">
    <location>
        <begin position="62"/>
        <end position="82"/>
    </location>
</feature>
<accession>A0A1G4JHW6</accession>
<sequence>MQLELLKRAGNVAIDVNPASGVDIHMTQHGSNWLWAVFSLFGLSALIYAALFVVYEYKGKKLNHYAVAAPLSISLVMAFSYFTMASNLGWTGIQAEFNHQTTSSQFYEPGIRQIFYSKYVAWFLTWPILLYLTELTGVATKDIDTVAESLSFVELAHSLVLQICGSWFFIIGLLVGSLIRSTYKWGYWTMAIFAQLLVTFIVFKHQLRDLTCGGLKLVLLLFTHLCIYLYLIAWALTDGGNVITVDAGHVFFGVLDLLVFIVVPGFLAAISISLGDFSKLTFRRGHHGHDLEKQADVEPVRHSGETEVPVANDTTHVAGTGTEPVVTNDVPRDPVIA</sequence>
<proteinExistence type="inferred from homology"/>
<dbReference type="AlphaFoldDB" id="A0A1G4JHW6"/>
<feature type="region of interest" description="Disordered" evidence="6">
    <location>
        <begin position="314"/>
        <end position="337"/>
    </location>
</feature>
<feature type="transmembrane region" description="Helical" evidence="7">
    <location>
        <begin position="159"/>
        <end position="179"/>
    </location>
</feature>
<keyword evidence="9" id="KW-1185">Reference proteome</keyword>
<evidence type="ECO:0000313" key="8">
    <source>
        <dbReference type="EMBL" id="SCU89989.1"/>
    </source>
</evidence>
<evidence type="ECO:0000256" key="2">
    <source>
        <dbReference type="ARBA" id="ARBA00008130"/>
    </source>
</evidence>
<dbReference type="Gene3D" id="1.20.1070.10">
    <property type="entry name" value="Rhodopsin 7-helix transmembrane proteins"/>
    <property type="match status" value="1"/>
</dbReference>
<feature type="transmembrane region" description="Helical" evidence="7">
    <location>
        <begin position="119"/>
        <end position="138"/>
    </location>
</feature>
<evidence type="ECO:0000256" key="7">
    <source>
        <dbReference type="SAM" id="Phobius"/>
    </source>
</evidence>
<keyword evidence="5 7" id="KW-0472">Membrane</keyword>
<feature type="transmembrane region" description="Helical" evidence="7">
    <location>
        <begin position="215"/>
        <end position="237"/>
    </location>
</feature>
<dbReference type="InterPro" id="IPR001425">
    <property type="entry name" value="Arc/bac/fun_rhodopsins"/>
</dbReference>
<dbReference type="InterPro" id="IPR043476">
    <property type="entry name" value="Yro2-like_7TM"/>
</dbReference>
<dbReference type="EMBL" id="LT598458">
    <property type="protein sequence ID" value="SCU89989.1"/>
    <property type="molecule type" value="Genomic_DNA"/>
</dbReference>
<keyword evidence="4 7" id="KW-1133">Transmembrane helix</keyword>
<dbReference type="PANTHER" id="PTHR28286">
    <property type="match status" value="1"/>
</dbReference>
<evidence type="ECO:0000256" key="5">
    <source>
        <dbReference type="ARBA" id="ARBA00023136"/>
    </source>
</evidence>
<reference evidence="8 9" key="1">
    <citation type="submission" date="2016-03" db="EMBL/GenBank/DDBJ databases">
        <authorList>
            <person name="Devillers H."/>
        </authorList>
    </citation>
    <scope>NUCLEOTIDE SEQUENCE [LARGE SCALE GENOMIC DNA]</scope>
    <source>
        <strain evidence="8">CBS 10888</strain>
    </source>
</reference>
<evidence type="ECO:0000256" key="6">
    <source>
        <dbReference type="SAM" id="MobiDB-lite"/>
    </source>
</evidence>
<protein>
    <submittedName>
        <fullName evidence="8">LADA_0F01068g1_1</fullName>
    </submittedName>
</protein>
<comment type="similarity">
    <text evidence="2">Belongs to the archaeal/bacterial/fungal opsin family.</text>
</comment>
<dbReference type="SUPFAM" id="SSF81321">
    <property type="entry name" value="Family A G protein-coupled receptor-like"/>
    <property type="match status" value="1"/>
</dbReference>
<dbReference type="GO" id="GO:0005783">
    <property type="term" value="C:endoplasmic reticulum"/>
    <property type="evidence" value="ECO:0007669"/>
    <property type="project" value="TreeGrafter"/>
</dbReference>
<feature type="transmembrane region" description="Helical" evidence="7">
    <location>
        <begin position="33"/>
        <end position="55"/>
    </location>
</feature>
<dbReference type="PANTHER" id="PTHR28286:SF1">
    <property type="entry name" value="30 KDA HEAT SHOCK PROTEIN-RELATED"/>
    <property type="match status" value="1"/>
</dbReference>
<evidence type="ECO:0000256" key="3">
    <source>
        <dbReference type="ARBA" id="ARBA00022692"/>
    </source>
</evidence>
<name>A0A1G4JHW6_9SACH</name>
<dbReference type="Proteomes" id="UP000190274">
    <property type="component" value="Chromosome F"/>
</dbReference>
<gene>
    <name evidence="8" type="ORF">LADA_0F01068G</name>
</gene>
<keyword evidence="3 7" id="KW-0812">Transmembrane</keyword>
<evidence type="ECO:0000256" key="1">
    <source>
        <dbReference type="ARBA" id="ARBA00004141"/>
    </source>
</evidence>
<evidence type="ECO:0000256" key="4">
    <source>
        <dbReference type="ARBA" id="ARBA00022989"/>
    </source>
</evidence>
<evidence type="ECO:0000313" key="9">
    <source>
        <dbReference type="Proteomes" id="UP000190274"/>
    </source>
</evidence>
<dbReference type="OrthoDB" id="536545at2759"/>
<dbReference type="SMART" id="SM01021">
    <property type="entry name" value="Bac_rhodopsin"/>
    <property type="match status" value="1"/>
</dbReference>
<feature type="transmembrane region" description="Helical" evidence="7">
    <location>
        <begin position="185"/>
        <end position="203"/>
    </location>
</feature>
<dbReference type="CDD" id="cd15239">
    <property type="entry name" value="7tm_YRO2_fungal-like"/>
    <property type="match status" value="1"/>
</dbReference>
<feature type="transmembrane region" description="Helical" evidence="7">
    <location>
        <begin position="249"/>
        <end position="274"/>
    </location>
</feature>
<comment type="subcellular location">
    <subcellularLocation>
        <location evidence="1">Membrane</location>
        <topology evidence="1">Multi-pass membrane protein</topology>
    </subcellularLocation>
</comment>